<dbReference type="Gene3D" id="2.40.128.200">
    <property type="match status" value="1"/>
</dbReference>
<reference evidence="7 8" key="1">
    <citation type="submission" date="2016-11" db="EMBL/GenBank/DDBJ databases">
        <authorList>
            <person name="Jaros S."/>
            <person name="Januszkiewicz K."/>
            <person name="Wedrychowicz H."/>
        </authorList>
    </citation>
    <scope>NUCLEOTIDE SEQUENCE [LARGE SCALE GENOMIC DNA]</scope>
    <source>
        <strain evidence="7 8">DSM 25479</strain>
    </source>
</reference>
<evidence type="ECO:0000256" key="4">
    <source>
        <dbReference type="ARBA" id="ARBA00023288"/>
    </source>
</evidence>
<dbReference type="InterPro" id="IPR036328">
    <property type="entry name" value="MliC_sf"/>
</dbReference>
<dbReference type="STRING" id="1118202.SAMN05443429_107108"/>
<organism evidence="7 8">
    <name type="scientific">Cruoricaptor ignavus</name>
    <dbReference type="NCBI Taxonomy" id="1118202"/>
    <lineage>
        <taxon>Bacteria</taxon>
        <taxon>Pseudomonadati</taxon>
        <taxon>Bacteroidota</taxon>
        <taxon>Flavobacteriia</taxon>
        <taxon>Flavobacteriales</taxon>
        <taxon>Weeksellaceae</taxon>
        <taxon>Cruoricaptor</taxon>
    </lineage>
</organism>
<dbReference type="EMBL" id="FQYI01000007">
    <property type="protein sequence ID" value="SHJ00317.1"/>
    <property type="molecule type" value="Genomic_DNA"/>
</dbReference>
<keyword evidence="1" id="KW-0732">Signal</keyword>
<feature type="region of interest" description="Disordered" evidence="5">
    <location>
        <begin position="10"/>
        <end position="38"/>
    </location>
</feature>
<evidence type="ECO:0000313" key="7">
    <source>
        <dbReference type="EMBL" id="SHJ00317.1"/>
    </source>
</evidence>
<evidence type="ECO:0000256" key="3">
    <source>
        <dbReference type="ARBA" id="ARBA00023139"/>
    </source>
</evidence>
<evidence type="ECO:0000256" key="1">
    <source>
        <dbReference type="ARBA" id="ARBA00022729"/>
    </source>
</evidence>
<evidence type="ECO:0000313" key="8">
    <source>
        <dbReference type="Proteomes" id="UP000184335"/>
    </source>
</evidence>
<evidence type="ECO:0000259" key="6">
    <source>
        <dbReference type="Pfam" id="PF09864"/>
    </source>
</evidence>
<sequence>MALAAAVALSSCAKKESESMTTETGSASVTETQAAPATTNEMAYQSEDGRTRFHAVYNPDQGTARVTNEAEGKTYEMQTAQSASGAKFTDKEGYFFWTHQGEFEFGKGEETLVKGREIH</sequence>
<accession>A0A1M6FRI2</accession>
<keyword evidence="2" id="KW-0472">Membrane</keyword>
<evidence type="ECO:0000256" key="2">
    <source>
        <dbReference type="ARBA" id="ARBA00023136"/>
    </source>
</evidence>
<keyword evidence="4" id="KW-0449">Lipoprotein</keyword>
<name>A0A1M6FRI2_9FLAO</name>
<keyword evidence="8" id="KW-1185">Reference proteome</keyword>
<feature type="compositionally biased region" description="Polar residues" evidence="5">
    <location>
        <begin position="19"/>
        <end position="38"/>
    </location>
</feature>
<dbReference type="Pfam" id="PF09864">
    <property type="entry name" value="MliC"/>
    <property type="match status" value="1"/>
</dbReference>
<protein>
    <submittedName>
        <fullName evidence="7">Membrane-bound lysozyme-inhibitor of c-type lysozyme</fullName>
    </submittedName>
</protein>
<dbReference type="AlphaFoldDB" id="A0A1M6FRI2"/>
<evidence type="ECO:0000256" key="5">
    <source>
        <dbReference type="SAM" id="MobiDB-lite"/>
    </source>
</evidence>
<feature type="domain" description="C-type lysozyme inhibitor" evidence="6">
    <location>
        <begin position="44"/>
        <end position="109"/>
    </location>
</feature>
<dbReference type="SUPFAM" id="SSF141488">
    <property type="entry name" value="YdhA-like"/>
    <property type="match status" value="1"/>
</dbReference>
<dbReference type="InterPro" id="IPR018660">
    <property type="entry name" value="MliC"/>
</dbReference>
<dbReference type="Proteomes" id="UP000184335">
    <property type="component" value="Unassembled WGS sequence"/>
</dbReference>
<keyword evidence="3" id="KW-0564">Palmitate</keyword>
<gene>
    <name evidence="7" type="ORF">SAMN05443429_107108</name>
</gene>
<proteinExistence type="predicted"/>